<dbReference type="InterPro" id="IPR013783">
    <property type="entry name" value="Ig-like_fold"/>
</dbReference>
<evidence type="ECO:0000313" key="5">
    <source>
        <dbReference type="WBParaSite" id="MBELARI_LOCUS9062"/>
    </source>
</evidence>
<dbReference type="Gene3D" id="2.60.40.10">
    <property type="entry name" value="Immunoglobulins"/>
    <property type="match status" value="1"/>
</dbReference>
<protein>
    <recommendedName>
        <fullName evidence="3">AMP-activated protein kinase glycogen-binding domain-containing protein</fullName>
    </recommendedName>
</protein>
<sequence length="131" mass="15267">MLNQVLRIFDKFFCFLGGIAFGLACLYLTCKVLYFLHFLYRCILINWKNVVADEKKDDSDEWVLRVQVTIGHHKYRFVKDGRWTVSDDKRIWADENGYLHNVLLTSSQGVKWGETCSKDKFQRGPISGPIA</sequence>
<evidence type="ECO:0000256" key="1">
    <source>
        <dbReference type="ARBA" id="ARBA00025180"/>
    </source>
</evidence>
<keyword evidence="2" id="KW-0472">Membrane</keyword>
<dbReference type="SUPFAM" id="SSF81296">
    <property type="entry name" value="E set domains"/>
    <property type="match status" value="1"/>
</dbReference>
<name>A0AAF3JBW3_9BILA</name>
<feature type="domain" description="AMP-activated protein kinase glycogen-binding" evidence="3">
    <location>
        <begin position="46"/>
        <end position="106"/>
    </location>
</feature>
<dbReference type="WBParaSite" id="MBELARI_LOCUS9062">
    <property type="protein sequence ID" value="MBELARI_LOCUS9062"/>
    <property type="gene ID" value="MBELARI_LOCUS9062"/>
</dbReference>
<feature type="transmembrane region" description="Helical" evidence="2">
    <location>
        <begin position="12"/>
        <end position="36"/>
    </location>
</feature>
<dbReference type="InterPro" id="IPR014756">
    <property type="entry name" value="Ig_E-set"/>
</dbReference>
<dbReference type="Proteomes" id="UP000887575">
    <property type="component" value="Unassembled WGS sequence"/>
</dbReference>
<proteinExistence type="predicted"/>
<dbReference type="InterPro" id="IPR032640">
    <property type="entry name" value="AMPK1_CBM"/>
</dbReference>
<keyword evidence="2" id="KW-0812">Transmembrane</keyword>
<dbReference type="CDD" id="cd02859">
    <property type="entry name" value="E_set_AMPKbeta_like_N"/>
    <property type="match status" value="1"/>
</dbReference>
<organism evidence="4 5">
    <name type="scientific">Mesorhabditis belari</name>
    <dbReference type="NCBI Taxonomy" id="2138241"/>
    <lineage>
        <taxon>Eukaryota</taxon>
        <taxon>Metazoa</taxon>
        <taxon>Ecdysozoa</taxon>
        <taxon>Nematoda</taxon>
        <taxon>Chromadorea</taxon>
        <taxon>Rhabditida</taxon>
        <taxon>Rhabditina</taxon>
        <taxon>Rhabditomorpha</taxon>
        <taxon>Rhabditoidea</taxon>
        <taxon>Rhabditidae</taxon>
        <taxon>Mesorhabditinae</taxon>
        <taxon>Mesorhabditis</taxon>
    </lineage>
</organism>
<dbReference type="AlphaFoldDB" id="A0AAF3JBW3"/>
<keyword evidence="2" id="KW-1133">Transmembrane helix</keyword>
<evidence type="ECO:0000256" key="2">
    <source>
        <dbReference type="SAM" id="Phobius"/>
    </source>
</evidence>
<evidence type="ECO:0000259" key="3">
    <source>
        <dbReference type="Pfam" id="PF16561"/>
    </source>
</evidence>
<reference evidence="5" key="1">
    <citation type="submission" date="2024-02" db="UniProtKB">
        <authorList>
            <consortium name="WormBaseParasite"/>
        </authorList>
    </citation>
    <scope>IDENTIFICATION</scope>
</reference>
<accession>A0AAF3JBW3</accession>
<keyword evidence="4" id="KW-1185">Reference proteome</keyword>
<dbReference type="Pfam" id="PF16561">
    <property type="entry name" value="AMPK1_CBM"/>
    <property type="match status" value="1"/>
</dbReference>
<comment type="function">
    <text evidence="1">Non-catalytic subunit of AMP-activated protein kinase (AMPK), an energy sensor protein kinase that plays a key role in regulating cellular energy metabolism. In response to reduction of intracellular ATP levels, AMPK activates energy-producing pathways and inhibits energy-consuming processes: inhibits protein, carbohydrate and lipid biosynthesis, as well as cell growth and proliferation. AMPK acts via direct phosphorylation of metabolic enzymes, and by longer-term effects via phosphorylation of transcription regulators. Also acts as a regulator of cellular polarity by remodeling the actin cytoskeleton; probably by indirectly activating myosin. Beta non-catalytic subunit acts as a scaffold on which the AMPK complex assembles, via its C-terminus that bridges alpha (PRKAA1 or PRKAA2) and gamma subunits (PRKAG1, PRKAG2 or PRKAG3).</text>
</comment>
<dbReference type="PROSITE" id="PS51257">
    <property type="entry name" value="PROKAR_LIPOPROTEIN"/>
    <property type="match status" value="1"/>
</dbReference>
<evidence type="ECO:0000313" key="4">
    <source>
        <dbReference type="Proteomes" id="UP000887575"/>
    </source>
</evidence>